<dbReference type="Proteomes" id="UP000000724">
    <property type="component" value="Contig Pc00c18"/>
</dbReference>
<dbReference type="VEuPathDB" id="FungiDB:PCH_Pc18g00640"/>
<feature type="region of interest" description="Disordered" evidence="1">
    <location>
        <begin position="1"/>
        <end position="46"/>
    </location>
</feature>
<gene>
    <name evidence="2" type="ORF">Pc18g00640</name>
    <name evidence="2" type="ORF">PCH_Pc18g00640</name>
</gene>
<evidence type="ECO:0000313" key="2">
    <source>
        <dbReference type="EMBL" id="CAP94288.1"/>
    </source>
</evidence>
<name>B6HBY1_PENRW</name>
<dbReference type="AlphaFoldDB" id="B6HBY1"/>
<dbReference type="HOGENOM" id="CLU_1321272_0_0_1"/>
<feature type="compositionally biased region" description="Basic and acidic residues" evidence="1">
    <location>
        <begin position="35"/>
        <end position="46"/>
    </location>
</feature>
<accession>B6HBY1</accession>
<feature type="region of interest" description="Disordered" evidence="1">
    <location>
        <begin position="179"/>
        <end position="208"/>
    </location>
</feature>
<protein>
    <submittedName>
        <fullName evidence="2">Uncharacterized protein</fullName>
    </submittedName>
</protein>
<proteinExistence type="predicted"/>
<keyword evidence="3" id="KW-1185">Reference proteome</keyword>
<evidence type="ECO:0000256" key="1">
    <source>
        <dbReference type="SAM" id="MobiDB-lite"/>
    </source>
</evidence>
<organism evidence="2 3">
    <name type="scientific">Penicillium rubens (strain ATCC 28089 / DSM 1075 / NRRL 1951 / Wisconsin 54-1255)</name>
    <name type="common">Penicillium chrysogenum</name>
    <dbReference type="NCBI Taxonomy" id="500485"/>
    <lineage>
        <taxon>Eukaryota</taxon>
        <taxon>Fungi</taxon>
        <taxon>Dikarya</taxon>
        <taxon>Ascomycota</taxon>
        <taxon>Pezizomycotina</taxon>
        <taxon>Eurotiomycetes</taxon>
        <taxon>Eurotiomycetidae</taxon>
        <taxon>Eurotiales</taxon>
        <taxon>Aspergillaceae</taxon>
        <taxon>Penicillium</taxon>
        <taxon>Penicillium chrysogenum species complex</taxon>
    </lineage>
</organism>
<dbReference type="OrthoDB" id="10638704at2759"/>
<evidence type="ECO:0000313" key="3">
    <source>
        <dbReference type="Proteomes" id="UP000000724"/>
    </source>
</evidence>
<dbReference type="EMBL" id="AM920433">
    <property type="protein sequence ID" value="CAP94288.1"/>
    <property type="molecule type" value="Genomic_DNA"/>
</dbReference>
<reference evidence="2 3" key="1">
    <citation type="journal article" date="2008" name="Nat. Biotechnol.">
        <title>Genome sequencing and analysis of the filamentous fungus Penicillium chrysogenum.</title>
        <authorList>
            <person name="van den Berg M.A."/>
            <person name="Albang R."/>
            <person name="Albermann K."/>
            <person name="Badger J.H."/>
            <person name="Daran J.-M."/>
            <person name="Driessen A.J.M."/>
            <person name="Garcia-Estrada C."/>
            <person name="Fedorova N.D."/>
            <person name="Harris D.M."/>
            <person name="Heijne W.H.M."/>
            <person name="Joardar V.S."/>
            <person name="Kiel J.A.K.W."/>
            <person name="Kovalchuk A."/>
            <person name="Martin J.F."/>
            <person name="Nierman W.C."/>
            <person name="Nijland J.G."/>
            <person name="Pronk J.T."/>
            <person name="Roubos J.A."/>
            <person name="van der Klei I.J."/>
            <person name="van Peij N.N.M.E."/>
            <person name="Veenhuis M."/>
            <person name="von Doehren H."/>
            <person name="Wagner C."/>
            <person name="Wortman J.R."/>
            <person name="Bovenberg R.A.L."/>
        </authorList>
    </citation>
    <scope>NUCLEOTIDE SEQUENCE [LARGE SCALE GENOMIC DNA]</scope>
    <source>
        <strain evidence="3">ATCC 28089 / DSM 1075 / NRRL 1951 / Wisconsin 54-1255</strain>
    </source>
</reference>
<sequence length="208" mass="23472">MDGGLHSMDPVSGRLRRSGNEWKPILNPLGSDGIPNKEKGGERNPRAIKVDYDDRQYGKQCNRASHSARMYRFSADGKGNFSFLGWGWTRAETRLRSPFTSLEARNVNPVRKWGIRGVANNKKADADTLNYLGSFNGVEKSPGLWGWVRIFPDVMILYGTKVLYCIPYAFTQFPGKEKERLEDEENVHTTGIDPKTSETRSEATGLNR</sequence>